<dbReference type="SMART" id="SM00382">
    <property type="entry name" value="AAA"/>
    <property type="match status" value="1"/>
</dbReference>
<keyword evidence="5" id="KW-1185">Reference proteome</keyword>
<dbReference type="Proteomes" id="UP000054408">
    <property type="component" value="Unassembled WGS sequence"/>
</dbReference>
<keyword evidence="1" id="KW-0547">Nucleotide-binding</keyword>
<dbReference type="eggNOG" id="KOG0730">
    <property type="taxonomic scope" value="Eukaryota"/>
</dbReference>
<gene>
    <name evidence="4" type="ORF">AMSG_05849</name>
</gene>
<dbReference type="GO" id="GO:0016887">
    <property type="term" value="F:ATP hydrolysis activity"/>
    <property type="evidence" value="ECO:0007669"/>
    <property type="project" value="InterPro"/>
</dbReference>
<dbReference type="InterPro" id="IPR027417">
    <property type="entry name" value="P-loop_NTPase"/>
</dbReference>
<dbReference type="InterPro" id="IPR003593">
    <property type="entry name" value="AAA+_ATPase"/>
</dbReference>
<organism evidence="4 5">
    <name type="scientific">Thecamonas trahens ATCC 50062</name>
    <dbReference type="NCBI Taxonomy" id="461836"/>
    <lineage>
        <taxon>Eukaryota</taxon>
        <taxon>Apusozoa</taxon>
        <taxon>Apusomonadida</taxon>
        <taxon>Apusomonadidae</taxon>
        <taxon>Thecamonas</taxon>
    </lineage>
</organism>
<dbReference type="OrthoDB" id="10254455at2759"/>
<dbReference type="EMBL" id="GL349459">
    <property type="protein sequence ID" value="KNC50083.1"/>
    <property type="molecule type" value="Genomic_DNA"/>
</dbReference>
<dbReference type="STRING" id="461836.A0A0L0DFK4"/>
<proteinExistence type="predicted"/>
<feature type="domain" description="AAA+ ATPase" evidence="3">
    <location>
        <begin position="291"/>
        <end position="427"/>
    </location>
</feature>
<dbReference type="RefSeq" id="XP_013757246.1">
    <property type="nucleotide sequence ID" value="XM_013901792.1"/>
</dbReference>
<protein>
    <submittedName>
        <fullName evidence="4">AAA family ATPase</fullName>
    </submittedName>
</protein>
<sequence length="509" mass="51562">MTSEVGWRALAGALKRHAGGDPHPEVHSILVTAQVGLGAAAWVVDQTETAGGLVAHCHPSEVFAGFPGDVRRGLAHAVHAAGVKALEGLPVVLVVHDVELLAPGKRRAASAPDRDELLTELGLVALIRAAPSSDVLLVLIAESTALVSRRVVSSVNVVIPLAAMPGPMRMTRALADAAAAGLECPDTPSTRCALSAVSQGYVFDDLRQGVRNAALDCAMASCSRDAHLGAVCTALERVTPLSQYDAPVSVPNVSFDDIGGLDRAKALLGDVVAEVKAAASARDIGDGPGGFARGVLLHGPPGTGKTMLAKACASALGASFLAVPMSRILVGFVGASEKALASLFAVARSAAPCLVFFDELQAVFGVRGASKASASDNNLVTLLLTEMTASAPHGVLVVGATNVLAGIDPALLTPGRFDISILVDTPGPADRAAILSGILAAMPCAAGLDLTSPRFDAIVTATDSASGADLHGLVHAAGLAALLRNVVSPTLTYDDLDASIARSALLHSS</sequence>
<dbReference type="AlphaFoldDB" id="A0A0L0DFK4"/>
<dbReference type="Pfam" id="PF00004">
    <property type="entry name" value="AAA"/>
    <property type="match status" value="1"/>
</dbReference>
<evidence type="ECO:0000256" key="1">
    <source>
        <dbReference type="ARBA" id="ARBA00022741"/>
    </source>
</evidence>
<dbReference type="InterPro" id="IPR050168">
    <property type="entry name" value="AAA_ATPase_domain"/>
</dbReference>
<dbReference type="GO" id="GO:0005524">
    <property type="term" value="F:ATP binding"/>
    <property type="evidence" value="ECO:0007669"/>
    <property type="project" value="UniProtKB-KW"/>
</dbReference>
<evidence type="ECO:0000313" key="5">
    <source>
        <dbReference type="Proteomes" id="UP000054408"/>
    </source>
</evidence>
<dbReference type="OMA" id="AGRVCVM"/>
<dbReference type="PANTHER" id="PTHR23077:SF171">
    <property type="entry name" value="NUCLEAR VALOSIN-CONTAINING PROTEIN-LIKE"/>
    <property type="match status" value="1"/>
</dbReference>
<evidence type="ECO:0000256" key="2">
    <source>
        <dbReference type="ARBA" id="ARBA00022840"/>
    </source>
</evidence>
<dbReference type="InterPro" id="IPR003959">
    <property type="entry name" value="ATPase_AAA_core"/>
</dbReference>
<dbReference type="SUPFAM" id="SSF52540">
    <property type="entry name" value="P-loop containing nucleoside triphosphate hydrolases"/>
    <property type="match status" value="1"/>
</dbReference>
<keyword evidence="2" id="KW-0067">ATP-binding</keyword>
<dbReference type="Gene3D" id="1.10.8.60">
    <property type="match status" value="1"/>
</dbReference>
<evidence type="ECO:0000259" key="3">
    <source>
        <dbReference type="SMART" id="SM00382"/>
    </source>
</evidence>
<accession>A0A0L0DFK4</accession>
<dbReference type="Gene3D" id="3.40.50.300">
    <property type="entry name" value="P-loop containing nucleotide triphosphate hydrolases"/>
    <property type="match status" value="1"/>
</dbReference>
<reference evidence="4 5" key="1">
    <citation type="submission" date="2010-05" db="EMBL/GenBank/DDBJ databases">
        <title>The Genome Sequence of Thecamonas trahens ATCC 50062.</title>
        <authorList>
            <consortium name="The Broad Institute Genome Sequencing Platform"/>
            <person name="Russ C."/>
            <person name="Cuomo C."/>
            <person name="Shea T."/>
            <person name="Young S.K."/>
            <person name="Zeng Q."/>
            <person name="Koehrsen M."/>
            <person name="Haas B."/>
            <person name="Borodovsky M."/>
            <person name="Guigo R."/>
            <person name="Alvarado L."/>
            <person name="Berlin A."/>
            <person name="Bochicchio J."/>
            <person name="Borenstein D."/>
            <person name="Chapman S."/>
            <person name="Chen Z."/>
            <person name="Freedman E."/>
            <person name="Gellesch M."/>
            <person name="Goldberg J."/>
            <person name="Griggs A."/>
            <person name="Gujja S."/>
            <person name="Heilman E."/>
            <person name="Heiman D."/>
            <person name="Hepburn T."/>
            <person name="Howarth C."/>
            <person name="Jen D."/>
            <person name="Larson L."/>
            <person name="Mehta T."/>
            <person name="Park D."/>
            <person name="Pearson M."/>
            <person name="Roberts A."/>
            <person name="Saif S."/>
            <person name="Shenoy N."/>
            <person name="Sisk P."/>
            <person name="Stolte C."/>
            <person name="Sykes S."/>
            <person name="Thomson T."/>
            <person name="Walk T."/>
            <person name="White J."/>
            <person name="Yandava C."/>
            <person name="Burger G."/>
            <person name="Gray M.W."/>
            <person name="Holland P.W.H."/>
            <person name="King N."/>
            <person name="Lang F.B.F."/>
            <person name="Roger A.J."/>
            <person name="Ruiz-Trillo I."/>
            <person name="Lander E."/>
            <person name="Nusbaum C."/>
        </authorList>
    </citation>
    <scope>NUCLEOTIDE SEQUENCE [LARGE SCALE GENOMIC DNA]</scope>
    <source>
        <strain evidence="4 5">ATCC 50062</strain>
    </source>
</reference>
<dbReference type="PANTHER" id="PTHR23077">
    <property type="entry name" value="AAA-FAMILY ATPASE"/>
    <property type="match status" value="1"/>
</dbReference>
<dbReference type="GeneID" id="25565167"/>
<name>A0A0L0DFK4_THETB</name>
<evidence type="ECO:0000313" key="4">
    <source>
        <dbReference type="EMBL" id="KNC50083.1"/>
    </source>
</evidence>